<reference evidence="2 3" key="1">
    <citation type="submission" date="2019-04" db="EMBL/GenBank/DDBJ databases">
        <title>Genome sequencing of Clostridium botulinum Groups I-IV and Clostridium butyricum.</title>
        <authorList>
            <person name="Brunt J."/>
            <person name="Van Vliet A.H.M."/>
            <person name="Stringer S.C."/>
            <person name="Carter A.T."/>
            <person name="Peck M.W."/>
        </authorList>
    </citation>
    <scope>NUCLEOTIDE SEQUENCE [LARGE SCALE GENOMIC DNA]</scope>
    <source>
        <strain evidence="2 3">BL81</strain>
    </source>
</reference>
<dbReference type="InterPro" id="IPR010024">
    <property type="entry name" value="CHP16711"/>
</dbReference>
<organism evidence="2 3">
    <name type="scientific">Clostridium botulinum</name>
    <dbReference type="NCBI Taxonomy" id="1491"/>
    <lineage>
        <taxon>Bacteria</taxon>
        <taxon>Bacillati</taxon>
        <taxon>Bacillota</taxon>
        <taxon>Clostridia</taxon>
        <taxon>Eubacteriales</taxon>
        <taxon>Clostridiaceae</taxon>
        <taxon>Clostridium</taxon>
    </lineage>
</organism>
<dbReference type="Pfam" id="PF09643">
    <property type="entry name" value="YopX"/>
    <property type="match status" value="1"/>
</dbReference>
<comment type="caution">
    <text evidence="2">The sequence shown here is derived from an EMBL/GenBank/DDBJ whole genome shotgun (WGS) entry which is preliminary data.</text>
</comment>
<evidence type="ECO:0000313" key="2">
    <source>
        <dbReference type="EMBL" id="NFV27966.1"/>
    </source>
</evidence>
<feature type="domain" description="YopX protein" evidence="1">
    <location>
        <begin position="6"/>
        <end position="140"/>
    </location>
</feature>
<dbReference type="SUPFAM" id="SSF159006">
    <property type="entry name" value="YopX-like"/>
    <property type="match status" value="1"/>
</dbReference>
<dbReference type="Proteomes" id="UP000486903">
    <property type="component" value="Unassembled WGS sequence"/>
</dbReference>
<dbReference type="InterPro" id="IPR023385">
    <property type="entry name" value="YopX-like_C"/>
</dbReference>
<sequence length="143" mass="16524">MSREIKFRAWDKFRLKMYSVSSLVQDANLFSVGGVGPHIISKDGNLVLLSEIELMQYTGLKDKNGIEIYEGDIYKNCEGLIMTVIWKNNSSGFVFEYKFKRIYQGEIYIDTNYIRLGDTSSKRWGGEVIGNIYENPNLLKEEE</sequence>
<name>A0A6B4JSS6_CLOBO</name>
<gene>
    <name evidence="2" type="ORF">FDG31_17870</name>
</gene>
<dbReference type="InterPro" id="IPR019096">
    <property type="entry name" value="YopX_protein"/>
</dbReference>
<accession>A0A6B4JSS6</accession>
<dbReference type="Gene3D" id="2.30.30.290">
    <property type="entry name" value="YopX-like domains"/>
    <property type="match status" value="1"/>
</dbReference>
<protein>
    <recommendedName>
        <fullName evidence="1">YopX protein domain-containing protein</fullName>
    </recommendedName>
</protein>
<dbReference type="AlphaFoldDB" id="A0A6B4JSS6"/>
<evidence type="ECO:0000259" key="1">
    <source>
        <dbReference type="Pfam" id="PF09643"/>
    </source>
</evidence>
<dbReference type="NCBIfam" id="TIGR01671">
    <property type="entry name" value="phage_TIGR01671"/>
    <property type="match status" value="1"/>
</dbReference>
<proteinExistence type="predicted"/>
<evidence type="ECO:0000313" key="3">
    <source>
        <dbReference type="Proteomes" id="UP000486903"/>
    </source>
</evidence>
<dbReference type="RefSeq" id="WP_003370488.1">
    <property type="nucleotide sequence ID" value="NZ_JACBBA010000010.1"/>
</dbReference>
<dbReference type="EMBL" id="SXFB01000026">
    <property type="protein sequence ID" value="NFV27966.1"/>
    <property type="molecule type" value="Genomic_DNA"/>
</dbReference>